<evidence type="ECO:0000256" key="5">
    <source>
        <dbReference type="ARBA" id="ARBA00022679"/>
    </source>
</evidence>
<keyword evidence="6 11" id="KW-0418">Kinase</keyword>
<evidence type="ECO:0000256" key="2">
    <source>
        <dbReference type="ARBA" id="ARBA00004370"/>
    </source>
</evidence>
<dbReference type="PROSITE" id="PS50885">
    <property type="entry name" value="HAMP"/>
    <property type="match status" value="1"/>
</dbReference>
<keyword evidence="12" id="KW-1185">Reference proteome</keyword>
<reference evidence="12" key="1">
    <citation type="submission" date="2016-12" db="EMBL/GenBank/DDBJ databases">
        <authorList>
            <person name="Rodrigo-Torres L."/>
            <person name="Arahal R.D."/>
            <person name="Lucena T."/>
        </authorList>
    </citation>
    <scope>NUCLEOTIDE SEQUENCE [LARGE SCALE GENOMIC DNA]</scope>
</reference>
<keyword evidence="8" id="KW-0812">Transmembrane</keyword>
<feature type="transmembrane region" description="Helical" evidence="8">
    <location>
        <begin position="183"/>
        <end position="206"/>
    </location>
</feature>
<dbReference type="RefSeq" id="WP_073582895.1">
    <property type="nucleotide sequence ID" value="NZ_AP024898.1"/>
</dbReference>
<evidence type="ECO:0000256" key="8">
    <source>
        <dbReference type="SAM" id="Phobius"/>
    </source>
</evidence>
<evidence type="ECO:0000256" key="7">
    <source>
        <dbReference type="ARBA" id="ARBA00023012"/>
    </source>
</evidence>
<keyword evidence="7" id="KW-0902">Two-component regulatory system</keyword>
<evidence type="ECO:0000256" key="1">
    <source>
        <dbReference type="ARBA" id="ARBA00000085"/>
    </source>
</evidence>
<dbReference type="SUPFAM" id="SSF47384">
    <property type="entry name" value="Homodimeric domain of signal transducing histidine kinase"/>
    <property type="match status" value="1"/>
</dbReference>
<dbReference type="InterPro" id="IPR036890">
    <property type="entry name" value="HATPase_C_sf"/>
</dbReference>
<keyword evidence="8" id="KW-1133">Transmembrane helix</keyword>
<dbReference type="InterPro" id="IPR003660">
    <property type="entry name" value="HAMP_dom"/>
</dbReference>
<dbReference type="Proteomes" id="UP000184600">
    <property type="component" value="Unassembled WGS sequence"/>
</dbReference>
<feature type="domain" description="HAMP" evidence="10">
    <location>
        <begin position="203"/>
        <end position="255"/>
    </location>
</feature>
<evidence type="ECO:0000256" key="3">
    <source>
        <dbReference type="ARBA" id="ARBA00012438"/>
    </source>
</evidence>
<dbReference type="InterPro" id="IPR036097">
    <property type="entry name" value="HisK_dim/P_sf"/>
</dbReference>
<name>A0A1M7YVN3_9VIBR</name>
<dbReference type="Pfam" id="PF00512">
    <property type="entry name" value="HisKA"/>
    <property type="match status" value="1"/>
</dbReference>
<dbReference type="GO" id="GO:0005886">
    <property type="term" value="C:plasma membrane"/>
    <property type="evidence" value="ECO:0007669"/>
    <property type="project" value="TreeGrafter"/>
</dbReference>
<dbReference type="GO" id="GO:0016036">
    <property type="term" value="P:cellular response to phosphate starvation"/>
    <property type="evidence" value="ECO:0007669"/>
    <property type="project" value="TreeGrafter"/>
</dbReference>
<dbReference type="InterPro" id="IPR005467">
    <property type="entry name" value="His_kinase_dom"/>
</dbReference>
<dbReference type="SUPFAM" id="SSF158472">
    <property type="entry name" value="HAMP domain-like"/>
    <property type="match status" value="1"/>
</dbReference>
<dbReference type="Gene3D" id="3.30.565.10">
    <property type="entry name" value="Histidine kinase-like ATPase, C-terminal domain"/>
    <property type="match status" value="1"/>
</dbReference>
<dbReference type="InterPro" id="IPR004358">
    <property type="entry name" value="Sig_transdc_His_kin-like_C"/>
</dbReference>
<dbReference type="Pfam" id="PF02518">
    <property type="entry name" value="HATPase_c"/>
    <property type="match status" value="1"/>
</dbReference>
<evidence type="ECO:0000259" key="9">
    <source>
        <dbReference type="PROSITE" id="PS50109"/>
    </source>
</evidence>
<protein>
    <recommendedName>
        <fullName evidence="3">histidine kinase</fullName>
        <ecNumber evidence="3">2.7.13.3</ecNumber>
    </recommendedName>
</protein>
<dbReference type="Gene3D" id="6.10.340.10">
    <property type="match status" value="1"/>
</dbReference>
<keyword evidence="4" id="KW-0597">Phosphoprotein</keyword>
<sequence length="490" mass="54512">MRISFFHRLFFSLLLTSGLLLAGMSLLINAGFKDGLQNYLNREEIAKAELLAAQVADYYSQSYGWRRMRQAPYLWAGLIRQLGEQPPPRDLPHPPRHAPALNPARTQTSALVPLSVRLNLLNADGDSVLGRPENLTVQSPDYQLQRVPIMLKDQRIGWVSVLQSKQISGPLAESFLYSQSRNIFTITVAALVISLIFAFALVSYLLKPLKALHRGAQRVAQGDLDYRIQQRGNHEVTDVIDEFNQLVETLKRQKQMREQWLSDISHELRTPLAVLRSELEAIQDGIRPMNPEYIDSLHRQVLNLGKLVDDLYALSVSDAGAVTDFAGQPVDVAGLLSDVTESFSHRLREKNIRLVCDADRFSPLWVNGDTKQLRQLFHNLLENSFRYTDDGGEVQVSVSAKQPELIHLLFADSPPGVPDVALPKLFDRLYRVDKSRSRANGGSGLGLAICSNIVAQHGGSIVAQHASLGGVQIIVKLPCDHGRSGKKDTG</sequence>
<comment type="subcellular location">
    <subcellularLocation>
        <location evidence="2">Membrane</location>
    </subcellularLocation>
</comment>
<dbReference type="PANTHER" id="PTHR45453">
    <property type="entry name" value="PHOSPHATE REGULON SENSOR PROTEIN PHOR"/>
    <property type="match status" value="1"/>
</dbReference>
<dbReference type="SUPFAM" id="SSF55874">
    <property type="entry name" value="ATPase domain of HSP90 chaperone/DNA topoisomerase II/histidine kinase"/>
    <property type="match status" value="1"/>
</dbReference>
<feature type="domain" description="Histidine kinase" evidence="9">
    <location>
        <begin position="263"/>
        <end position="481"/>
    </location>
</feature>
<dbReference type="PANTHER" id="PTHR45453:SF1">
    <property type="entry name" value="PHOSPHATE REGULON SENSOR PROTEIN PHOR"/>
    <property type="match status" value="1"/>
</dbReference>
<dbReference type="InterPro" id="IPR050351">
    <property type="entry name" value="BphY/WalK/GraS-like"/>
</dbReference>
<dbReference type="EMBL" id="FRFG01000027">
    <property type="protein sequence ID" value="SHO56675.1"/>
    <property type="molecule type" value="Genomic_DNA"/>
</dbReference>
<dbReference type="AlphaFoldDB" id="A0A1M7YVN3"/>
<organism evidence="11 12">
    <name type="scientific">Vibrio quintilis</name>
    <dbReference type="NCBI Taxonomy" id="1117707"/>
    <lineage>
        <taxon>Bacteria</taxon>
        <taxon>Pseudomonadati</taxon>
        <taxon>Pseudomonadota</taxon>
        <taxon>Gammaproteobacteria</taxon>
        <taxon>Vibrionales</taxon>
        <taxon>Vibrionaceae</taxon>
        <taxon>Vibrio</taxon>
    </lineage>
</organism>
<dbReference type="PROSITE" id="PS50109">
    <property type="entry name" value="HIS_KIN"/>
    <property type="match status" value="1"/>
</dbReference>
<dbReference type="GO" id="GO:0000155">
    <property type="term" value="F:phosphorelay sensor kinase activity"/>
    <property type="evidence" value="ECO:0007669"/>
    <property type="project" value="InterPro"/>
</dbReference>
<dbReference type="STRING" id="1117707.VQ7734_02444"/>
<dbReference type="SMART" id="SM00304">
    <property type="entry name" value="HAMP"/>
    <property type="match status" value="1"/>
</dbReference>
<evidence type="ECO:0000313" key="12">
    <source>
        <dbReference type="Proteomes" id="UP000184600"/>
    </source>
</evidence>
<dbReference type="OrthoDB" id="9804645at2"/>
<dbReference type="FunFam" id="3.30.565.10:FF:000006">
    <property type="entry name" value="Sensor histidine kinase WalK"/>
    <property type="match status" value="1"/>
</dbReference>
<keyword evidence="8" id="KW-0472">Membrane</keyword>
<accession>A0A1M7YVN3</accession>
<dbReference type="SMART" id="SM00388">
    <property type="entry name" value="HisKA"/>
    <property type="match status" value="1"/>
</dbReference>
<dbReference type="EC" id="2.7.13.3" evidence="3"/>
<keyword evidence="5 11" id="KW-0808">Transferase</keyword>
<dbReference type="SMART" id="SM00387">
    <property type="entry name" value="HATPase_c"/>
    <property type="match status" value="1"/>
</dbReference>
<dbReference type="CDD" id="cd00082">
    <property type="entry name" value="HisKA"/>
    <property type="match status" value="1"/>
</dbReference>
<dbReference type="InterPro" id="IPR003594">
    <property type="entry name" value="HATPase_dom"/>
</dbReference>
<dbReference type="InterPro" id="IPR003661">
    <property type="entry name" value="HisK_dim/P_dom"/>
</dbReference>
<comment type="catalytic activity">
    <reaction evidence="1">
        <text>ATP + protein L-histidine = ADP + protein N-phospho-L-histidine.</text>
        <dbReference type="EC" id="2.7.13.3"/>
    </reaction>
</comment>
<dbReference type="CDD" id="cd06225">
    <property type="entry name" value="HAMP"/>
    <property type="match status" value="1"/>
</dbReference>
<evidence type="ECO:0000313" key="11">
    <source>
        <dbReference type="EMBL" id="SHO56675.1"/>
    </source>
</evidence>
<gene>
    <name evidence="11" type="primary">baeS</name>
    <name evidence="11" type="ORF">VQ7734_02444</name>
</gene>
<proteinExistence type="predicted"/>
<dbReference type="PRINTS" id="PR00344">
    <property type="entry name" value="BCTRLSENSOR"/>
</dbReference>
<evidence type="ECO:0000256" key="6">
    <source>
        <dbReference type="ARBA" id="ARBA00022777"/>
    </source>
</evidence>
<evidence type="ECO:0000256" key="4">
    <source>
        <dbReference type="ARBA" id="ARBA00022553"/>
    </source>
</evidence>
<dbReference type="GO" id="GO:0004721">
    <property type="term" value="F:phosphoprotein phosphatase activity"/>
    <property type="evidence" value="ECO:0007669"/>
    <property type="project" value="TreeGrafter"/>
</dbReference>
<dbReference type="Gene3D" id="1.10.287.130">
    <property type="match status" value="1"/>
</dbReference>
<evidence type="ECO:0000259" key="10">
    <source>
        <dbReference type="PROSITE" id="PS50885"/>
    </source>
</evidence>
<dbReference type="Pfam" id="PF00672">
    <property type="entry name" value="HAMP"/>
    <property type="match status" value="1"/>
</dbReference>